<keyword evidence="2" id="KW-1185">Reference proteome</keyword>
<accession>A0ABS5PKL8</accession>
<dbReference type="EMBL" id="JAGYVZ010000042">
    <property type="protein sequence ID" value="MBS7234036.1"/>
    <property type="molecule type" value="Genomic_DNA"/>
</dbReference>
<gene>
    <name evidence="1" type="ORF">KHA90_23805</name>
</gene>
<reference evidence="1 2" key="1">
    <citation type="journal article" date="2018" name="Int. J. Syst. Evol. Microbiol.">
        <title>Flavobacterium chryseum sp. nov. and Flavobacterium psychroterrae sp. nov., novel environmental bacteria isolated from Antarctica.</title>
        <authorList>
            <person name="Kralova S."/>
            <person name="Svec P."/>
            <person name="Busse H.J."/>
            <person name="Stankova E."/>
            <person name="Vaczi P."/>
            <person name="Sedlacek I."/>
        </authorList>
    </citation>
    <scope>NUCLEOTIDE SEQUENCE [LARGE SCALE GENOMIC DNA]</scope>
    <source>
        <strain evidence="1 2">CCM 8827</strain>
    </source>
</reference>
<dbReference type="Proteomes" id="UP000722625">
    <property type="component" value="Unassembled WGS sequence"/>
</dbReference>
<evidence type="ECO:0000313" key="1">
    <source>
        <dbReference type="EMBL" id="MBS7234036.1"/>
    </source>
</evidence>
<sequence length="76" mass="8777">MNTNNLSEETEEKLIEFFSNTVEPKSFAKALRQLSYLIALNKVSKSEPMFSHKENLEKGFCWLVELAEILNPDLEV</sequence>
<proteinExistence type="predicted"/>
<dbReference type="RefSeq" id="WP_213307785.1">
    <property type="nucleotide sequence ID" value="NZ_JAGYVZ010000042.1"/>
</dbReference>
<organism evidence="1 2">
    <name type="scientific">Flavobacterium psychroterrae</name>
    <dbReference type="NCBI Taxonomy" id="2133767"/>
    <lineage>
        <taxon>Bacteria</taxon>
        <taxon>Pseudomonadati</taxon>
        <taxon>Bacteroidota</taxon>
        <taxon>Flavobacteriia</taxon>
        <taxon>Flavobacteriales</taxon>
        <taxon>Flavobacteriaceae</taxon>
        <taxon>Flavobacterium</taxon>
    </lineage>
</organism>
<name>A0ABS5PKL8_9FLAO</name>
<protein>
    <submittedName>
        <fullName evidence="1">Uncharacterized protein</fullName>
    </submittedName>
</protein>
<comment type="caution">
    <text evidence="1">The sequence shown here is derived from an EMBL/GenBank/DDBJ whole genome shotgun (WGS) entry which is preliminary data.</text>
</comment>
<evidence type="ECO:0000313" key="2">
    <source>
        <dbReference type="Proteomes" id="UP000722625"/>
    </source>
</evidence>